<dbReference type="Pfam" id="PF24883">
    <property type="entry name" value="NPHP3_N"/>
    <property type="match status" value="1"/>
</dbReference>
<comment type="caution">
    <text evidence="5">The sequence shown here is derived from an EMBL/GenBank/DDBJ whole genome shotgun (WGS) entry which is preliminary data.</text>
</comment>
<dbReference type="Pfam" id="PF13424">
    <property type="entry name" value="TPR_12"/>
    <property type="match status" value="1"/>
</dbReference>
<dbReference type="Proteomes" id="UP001430584">
    <property type="component" value="Unassembled WGS sequence"/>
</dbReference>
<dbReference type="InterPro" id="IPR054471">
    <property type="entry name" value="GPIID_WHD"/>
</dbReference>
<dbReference type="RefSeq" id="XP_066627992.1">
    <property type="nucleotide sequence ID" value="XM_066781709.1"/>
</dbReference>
<dbReference type="PANTHER" id="PTHR10039">
    <property type="entry name" value="AMELOGENIN"/>
    <property type="match status" value="1"/>
</dbReference>
<dbReference type="GeneID" id="92014409"/>
<accession>A0ABR3BY74</accession>
<evidence type="ECO:0000256" key="2">
    <source>
        <dbReference type="SAM" id="MobiDB-lite"/>
    </source>
</evidence>
<protein>
    <recommendedName>
        <fullName evidence="7">Kinesin light chain</fullName>
    </recommendedName>
</protein>
<evidence type="ECO:0000256" key="1">
    <source>
        <dbReference type="ARBA" id="ARBA00022737"/>
    </source>
</evidence>
<dbReference type="InterPro" id="IPR011990">
    <property type="entry name" value="TPR-like_helical_dom_sf"/>
</dbReference>
<gene>
    <name evidence="5" type="ORF">SLS55_010324</name>
</gene>
<organism evidence="5 6">
    <name type="scientific">Diplodia seriata</name>
    <dbReference type="NCBI Taxonomy" id="420778"/>
    <lineage>
        <taxon>Eukaryota</taxon>
        <taxon>Fungi</taxon>
        <taxon>Dikarya</taxon>
        <taxon>Ascomycota</taxon>
        <taxon>Pezizomycotina</taxon>
        <taxon>Dothideomycetes</taxon>
        <taxon>Dothideomycetes incertae sedis</taxon>
        <taxon>Botryosphaeriales</taxon>
        <taxon>Botryosphaeriaceae</taxon>
        <taxon>Diplodia</taxon>
    </lineage>
</organism>
<feature type="domain" description="Nephrocystin 3-like N-terminal" evidence="4">
    <location>
        <begin position="64"/>
        <end position="94"/>
    </location>
</feature>
<evidence type="ECO:0000259" key="3">
    <source>
        <dbReference type="Pfam" id="PF22939"/>
    </source>
</evidence>
<reference evidence="5 6" key="1">
    <citation type="submission" date="2024-02" db="EMBL/GenBank/DDBJ databases">
        <title>De novo assembly and annotation of 12 fungi associated with fruit tree decline syndrome in Ontario, Canada.</title>
        <authorList>
            <person name="Sulman M."/>
            <person name="Ellouze W."/>
            <person name="Ilyukhin E."/>
        </authorList>
    </citation>
    <scope>NUCLEOTIDE SEQUENCE [LARGE SCALE GENOMIC DNA]</scope>
    <source>
        <strain evidence="5 6">FDS-637</strain>
    </source>
</reference>
<evidence type="ECO:0000313" key="5">
    <source>
        <dbReference type="EMBL" id="KAL0253348.1"/>
    </source>
</evidence>
<feature type="domain" description="GPI inositol-deacylase winged helix" evidence="3">
    <location>
        <begin position="172"/>
        <end position="259"/>
    </location>
</feature>
<dbReference type="PANTHER" id="PTHR10039:SF14">
    <property type="entry name" value="NACHT DOMAIN-CONTAINING PROTEIN"/>
    <property type="match status" value="1"/>
</dbReference>
<proteinExistence type="predicted"/>
<evidence type="ECO:0000259" key="4">
    <source>
        <dbReference type="Pfam" id="PF24883"/>
    </source>
</evidence>
<dbReference type="InterPro" id="IPR056884">
    <property type="entry name" value="NPHP3-like_N"/>
</dbReference>
<name>A0ABR3BY74_9PEZI</name>
<keyword evidence="1" id="KW-0677">Repeat</keyword>
<dbReference type="SUPFAM" id="SSF48452">
    <property type="entry name" value="TPR-like"/>
    <property type="match status" value="1"/>
</dbReference>
<evidence type="ECO:0008006" key="7">
    <source>
        <dbReference type="Google" id="ProtNLM"/>
    </source>
</evidence>
<feature type="region of interest" description="Disordered" evidence="2">
    <location>
        <begin position="588"/>
        <end position="607"/>
    </location>
</feature>
<dbReference type="EMBL" id="JAJVCZ030000012">
    <property type="protein sequence ID" value="KAL0253348.1"/>
    <property type="molecule type" value="Genomic_DNA"/>
</dbReference>
<dbReference type="Pfam" id="PF22939">
    <property type="entry name" value="WHD_GPIID"/>
    <property type="match status" value="1"/>
</dbReference>
<dbReference type="Gene3D" id="1.25.40.10">
    <property type="entry name" value="Tetratricopeptide repeat domain"/>
    <property type="match status" value="1"/>
</dbReference>
<evidence type="ECO:0000313" key="6">
    <source>
        <dbReference type="Proteomes" id="UP001430584"/>
    </source>
</evidence>
<sequence length="607" mass="69017">MNISRHKALADVEAAVSTMDDMGLWRKEERRFNQDIQMRELVRWLDPVNCDYQLEVSQRARTQGTGEWFLNHHETASWKNGQTAVLWLHGIPGLTQSRVGLSSSKDTQSAIVTKVTEKSNGQFLWVKLVVESLLKATFHWELEEIMNDLPQGLDKAYSRVLKRLSLEPPRRQDAAVKLLQWLACAERVMSIKEIGAALEIREGDTSTDPMGQFIDPCEFVEDVCGSLIELREPRSPSTDRTVGFVHGSFKDYLLSPTSHCDLEDLAIARFKINRTHAHKYMSDTCITQLSFTSISKAVAAKEDVHTMFPFLKYSSNFWAMHLAQSGTPDEGGTRKVLEFIGSPEFRSYLARQGESMSDVSQITVVQAQLNTWISKYGTIDHHIKSIENCFKTQYANSVERNEHHYGPEHVLTLNSLFHLGNFAHILGDWKQARLIYERVLNGRMKQFGEESQQTLDSMFQLATVLGRLGELEESQRLHSKALNNRRKILGPMHADTLLSEDGLAYTLNRRNLFEEAEALSRETLRTETRAFENDDLRTVHSANNLAAVLRDTGVAYEKVGDRDMARNAWQEFEALSLKCLSVREASQDTSDGRKRVKSSAVERCPFA</sequence>
<keyword evidence="6" id="KW-1185">Reference proteome</keyword>